<sequence>MAQQLERSASLSLREGMAAVQRTNSGTHVKENGQVAPGMNLLQRTSSMLKGSLPDAQLPASPQLKSLPSMSLKDHQAAGAAAGIRNRNIVIGVLSTFLFLAVVSWPWHGSVQVGLSTFAEHQAAAAAAAAAGSSHDAVFQSKWSNAVSRVLPYDGRLEAVSKKKLGSSKFLVTSVPLLLPYHQGPVLTGDKNGVLKLYLIYYGVFSPSQQATLNDFLESFTAGSTVAAPSVAGWWAITQGFKDSANETVAQTIVAGAPVHTDAAYSKGKLLQYADIEVLVTGAIAAGFLPLDASGLYVVLTDADVVVQGFCSLECGTHFYTIPTKATQNHALPYAWVGNAVEQCPGFCDWPYATAAPGTGPDTPALKPPNDDVGIDGLIITLASLVAGSATNPFANAYFQGDAAEPLEVAGICAGIYGAAAYPGNPGTLLTDPKTGASFNAFGANGRQFLLPWIFNPATKQCAGQLKP</sequence>
<keyword evidence="5" id="KW-0472">Membrane</keyword>
<feature type="transmembrane region" description="Helical" evidence="5">
    <location>
        <begin position="89"/>
        <end position="107"/>
    </location>
</feature>
<dbReference type="Proteomes" id="UP001497522">
    <property type="component" value="Chromosome 7"/>
</dbReference>
<comment type="similarity">
    <text evidence="4">Belongs to the EXORDIUM family.</text>
</comment>
<comment type="subcellular location">
    <subcellularLocation>
        <location evidence="1">Secreted</location>
    </subcellularLocation>
</comment>
<dbReference type="PANTHER" id="PTHR31279">
    <property type="entry name" value="PROTEIN EXORDIUM-LIKE 5"/>
    <property type="match status" value="1"/>
</dbReference>
<organism evidence="6 7">
    <name type="scientific">Sphagnum jensenii</name>
    <dbReference type="NCBI Taxonomy" id="128206"/>
    <lineage>
        <taxon>Eukaryota</taxon>
        <taxon>Viridiplantae</taxon>
        <taxon>Streptophyta</taxon>
        <taxon>Embryophyta</taxon>
        <taxon>Bryophyta</taxon>
        <taxon>Sphagnophytina</taxon>
        <taxon>Sphagnopsida</taxon>
        <taxon>Sphagnales</taxon>
        <taxon>Sphagnaceae</taxon>
        <taxon>Sphagnum</taxon>
    </lineage>
</organism>
<evidence type="ECO:0000256" key="5">
    <source>
        <dbReference type="SAM" id="Phobius"/>
    </source>
</evidence>
<proteinExistence type="inferred from homology"/>
<evidence type="ECO:0008006" key="8">
    <source>
        <dbReference type="Google" id="ProtNLM"/>
    </source>
</evidence>
<accession>A0ABP1BV53</accession>
<dbReference type="InterPro" id="IPR006766">
    <property type="entry name" value="EXORDIUM-like"/>
</dbReference>
<evidence type="ECO:0000313" key="6">
    <source>
        <dbReference type="EMBL" id="CAK9880213.1"/>
    </source>
</evidence>
<evidence type="ECO:0000256" key="4">
    <source>
        <dbReference type="ARBA" id="ARBA00023591"/>
    </source>
</evidence>
<protein>
    <recommendedName>
        <fullName evidence="8">Protein EXORDIUM</fullName>
    </recommendedName>
</protein>
<evidence type="ECO:0000256" key="3">
    <source>
        <dbReference type="ARBA" id="ARBA00022729"/>
    </source>
</evidence>
<evidence type="ECO:0000256" key="1">
    <source>
        <dbReference type="ARBA" id="ARBA00004613"/>
    </source>
</evidence>
<evidence type="ECO:0000313" key="7">
    <source>
        <dbReference type="Proteomes" id="UP001497522"/>
    </source>
</evidence>
<keyword evidence="5" id="KW-1133">Transmembrane helix</keyword>
<gene>
    <name evidence="6" type="ORF">CSSPJE1EN2_LOCUS21702</name>
</gene>
<keyword evidence="5" id="KW-0812">Transmembrane</keyword>
<keyword evidence="7" id="KW-1185">Reference proteome</keyword>
<reference evidence="6" key="1">
    <citation type="submission" date="2024-03" db="EMBL/GenBank/DDBJ databases">
        <authorList>
            <consortium name="ELIXIR-Norway"/>
            <consortium name="Elixir Norway"/>
        </authorList>
    </citation>
    <scope>NUCLEOTIDE SEQUENCE</scope>
</reference>
<name>A0ABP1BV53_9BRYO</name>
<keyword evidence="2" id="KW-0964">Secreted</keyword>
<dbReference type="EMBL" id="OZ023708">
    <property type="protein sequence ID" value="CAK9880213.1"/>
    <property type="molecule type" value="Genomic_DNA"/>
</dbReference>
<dbReference type="Pfam" id="PF04674">
    <property type="entry name" value="Phi_1"/>
    <property type="match status" value="1"/>
</dbReference>
<dbReference type="PANTHER" id="PTHR31279:SF79">
    <property type="entry name" value="PROTEIN EXORDIUM-LIKE 2"/>
    <property type="match status" value="1"/>
</dbReference>
<evidence type="ECO:0000256" key="2">
    <source>
        <dbReference type="ARBA" id="ARBA00022525"/>
    </source>
</evidence>
<keyword evidence="3" id="KW-0732">Signal</keyword>